<protein>
    <recommendedName>
        <fullName evidence="14">Coproporphyrinogen-III oxidase</fullName>
        <ecNumber evidence="14">1.3.98.3</ecNumber>
    </recommendedName>
</protein>
<evidence type="ECO:0000313" key="18">
    <source>
        <dbReference type="EMBL" id="SHG94239.1"/>
    </source>
</evidence>
<sequence>MNAHVSPMTATPPPLAEVARRMVPRYTSYPTAPHFSPAVTPSIHAGWLEQVAKRGEAVSLYLHIPFCRSICAYCGCTTKASLRDAPIRAYAAALHREIALVAAHVGRVRVSHLHWGGGTPNILPPDCMAALVDDLASRFSFQLDMEHAVELDPRHVTPDGARQLAALGVNRASLGIQTLDPVVQEAIGRIQPFDVVAASFLALREAGINAVNADLMYGLPHQTLPMIKDTAERMLTLRPDRIAIFGYAHVPWMKPNQKLIDDAALPSSEARLEQASEARAVFEAAGYIEIGIDHFAAPDDPLALARQAGQLRRNFQGYTNDAATTLIGIGASSISRTPQGFAQNAPDTLGWQRAIEAGMLPIVRGKAFEGEDLMRADIIESLLCDFAVDLAAVASRHDTTPEALADAVERLQPLIAAGFVAADGDRIAILRHRHEIARVVASEFDTYLGRGGRHSVAV</sequence>
<feature type="domain" description="Radical SAM core" evidence="17">
    <location>
        <begin position="52"/>
        <end position="283"/>
    </location>
</feature>
<comment type="subunit">
    <text evidence="4">Monomer.</text>
</comment>
<dbReference type="SUPFAM" id="SSF102114">
    <property type="entry name" value="Radical SAM enzymes"/>
    <property type="match status" value="1"/>
</dbReference>
<dbReference type="SFLD" id="SFLDS00029">
    <property type="entry name" value="Radical_SAM"/>
    <property type="match status" value="1"/>
</dbReference>
<keyword evidence="6 14" id="KW-0963">Cytoplasm</keyword>
<evidence type="ECO:0000256" key="6">
    <source>
        <dbReference type="ARBA" id="ARBA00022490"/>
    </source>
</evidence>
<evidence type="ECO:0000256" key="14">
    <source>
        <dbReference type="PIRNR" id="PIRNR000167"/>
    </source>
</evidence>
<dbReference type="SFLD" id="SFLDG01082">
    <property type="entry name" value="B12-binding_domain_containing"/>
    <property type="match status" value="1"/>
</dbReference>
<comment type="pathway">
    <text evidence="2 14">Porphyrin-containing compound metabolism; protoporphyrin-IX biosynthesis; protoporphyrinogen-IX from coproporphyrinogen-III (AdoMet route): step 1/1.</text>
</comment>
<evidence type="ECO:0000256" key="15">
    <source>
        <dbReference type="PIRSR" id="PIRSR000167-1"/>
    </source>
</evidence>
<keyword evidence="19" id="KW-1185">Reference proteome</keyword>
<keyword evidence="9 14" id="KW-0560">Oxidoreductase</keyword>
<evidence type="ECO:0000256" key="4">
    <source>
        <dbReference type="ARBA" id="ARBA00011245"/>
    </source>
</evidence>
<dbReference type="Gene3D" id="3.20.20.70">
    <property type="entry name" value="Aldolase class I"/>
    <property type="match status" value="1"/>
</dbReference>
<feature type="binding site" evidence="16">
    <location>
        <position position="67"/>
    </location>
    <ligand>
        <name>[4Fe-4S] cluster</name>
        <dbReference type="ChEBI" id="CHEBI:49883"/>
        <note>4Fe-4S-S-AdoMet</note>
    </ligand>
</feature>
<evidence type="ECO:0000313" key="19">
    <source>
        <dbReference type="Proteomes" id="UP000184485"/>
    </source>
</evidence>
<accession>A0A1M5NYG7</accession>
<dbReference type="GO" id="GO:0005737">
    <property type="term" value="C:cytoplasm"/>
    <property type="evidence" value="ECO:0007669"/>
    <property type="project" value="UniProtKB-SubCell"/>
</dbReference>
<evidence type="ECO:0000256" key="9">
    <source>
        <dbReference type="ARBA" id="ARBA00023002"/>
    </source>
</evidence>
<feature type="binding site" evidence="15">
    <location>
        <begin position="73"/>
        <end position="75"/>
    </location>
    <ligand>
        <name>S-adenosyl-L-methionine</name>
        <dbReference type="ChEBI" id="CHEBI:59789"/>
        <label>2</label>
    </ligand>
</feature>
<feature type="binding site" evidence="15">
    <location>
        <position position="117"/>
    </location>
    <ligand>
        <name>S-adenosyl-L-methionine</name>
        <dbReference type="ChEBI" id="CHEBI:59789"/>
        <label>1</label>
    </ligand>
</feature>
<dbReference type="NCBIfam" id="TIGR00538">
    <property type="entry name" value="hemN"/>
    <property type="match status" value="1"/>
</dbReference>
<keyword evidence="11 14" id="KW-0411">Iron-sulfur</keyword>
<dbReference type="GO" id="GO:0046872">
    <property type="term" value="F:metal ion binding"/>
    <property type="evidence" value="ECO:0007669"/>
    <property type="project" value="UniProtKB-KW"/>
</dbReference>
<dbReference type="EMBL" id="FQUP01000010">
    <property type="protein sequence ID" value="SHG94239.1"/>
    <property type="molecule type" value="Genomic_DNA"/>
</dbReference>
<dbReference type="InterPro" id="IPR058240">
    <property type="entry name" value="rSAM_sf"/>
</dbReference>
<comment type="subcellular location">
    <subcellularLocation>
        <location evidence="1 14">Cytoplasm</location>
    </subcellularLocation>
</comment>
<dbReference type="EC" id="1.3.98.3" evidence="14"/>
<dbReference type="AlphaFoldDB" id="A0A1M5NYG7"/>
<dbReference type="GO" id="GO:0006782">
    <property type="term" value="P:protoporphyrinogen IX biosynthetic process"/>
    <property type="evidence" value="ECO:0007669"/>
    <property type="project" value="UniProtKB-UniPathway"/>
</dbReference>
<dbReference type="PANTHER" id="PTHR13932:SF6">
    <property type="entry name" value="OXYGEN-INDEPENDENT COPROPORPHYRINOGEN III OXIDASE"/>
    <property type="match status" value="1"/>
</dbReference>
<dbReference type="STRING" id="1122133.SAMN02745157_0037"/>
<dbReference type="GO" id="GO:0051989">
    <property type="term" value="F:coproporphyrinogen dehydrogenase activity"/>
    <property type="evidence" value="ECO:0007669"/>
    <property type="project" value="UniProtKB-EC"/>
</dbReference>
<evidence type="ECO:0000256" key="11">
    <source>
        <dbReference type="ARBA" id="ARBA00023014"/>
    </source>
</evidence>
<evidence type="ECO:0000256" key="5">
    <source>
        <dbReference type="ARBA" id="ARBA00022485"/>
    </source>
</evidence>
<proteinExistence type="inferred from homology"/>
<organism evidence="18 19">
    <name type="scientific">Kaistia soli DSM 19436</name>
    <dbReference type="NCBI Taxonomy" id="1122133"/>
    <lineage>
        <taxon>Bacteria</taxon>
        <taxon>Pseudomonadati</taxon>
        <taxon>Pseudomonadota</taxon>
        <taxon>Alphaproteobacteria</taxon>
        <taxon>Hyphomicrobiales</taxon>
        <taxon>Kaistiaceae</taxon>
        <taxon>Kaistia</taxon>
    </lineage>
</organism>
<evidence type="ECO:0000256" key="3">
    <source>
        <dbReference type="ARBA" id="ARBA00005493"/>
    </source>
</evidence>
<feature type="binding site" evidence="15">
    <location>
        <position position="334"/>
    </location>
    <ligand>
        <name>S-adenosyl-L-methionine</name>
        <dbReference type="ChEBI" id="CHEBI:59789"/>
        <label>1</label>
    </ligand>
</feature>
<dbReference type="Pfam" id="PF04055">
    <property type="entry name" value="Radical_SAM"/>
    <property type="match status" value="1"/>
</dbReference>
<evidence type="ECO:0000256" key="8">
    <source>
        <dbReference type="ARBA" id="ARBA00022723"/>
    </source>
</evidence>
<evidence type="ECO:0000256" key="12">
    <source>
        <dbReference type="ARBA" id="ARBA00023244"/>
    </source>
</evidence>
<feature type="binding site" evidence="15">
    <location>
        <position position="189"/>
    </location>
    <ligand>
        <name>S-adenosyl-L-methionine</name>
        <dbReference type="ChEBI" id="CHEBI:59789"/>
        <label>2</label>
    </ligand>
</feature>
<comment type="cofactor">
    <cofactor evidence="14 16">
        <name>[4Fe-4S] cluster</name>
        <dbReference type="ChEBI" id="CHEBI:49883"/>
    </cofactor>
    <text evidence="14 16">Binds 1 [4Fe-4S] cluster. The cluster is coordinated with 3 cysteines and an exchangeable S-adenosyl-L-methionine.</text>
</comment>
<evidence type="ECO:0000256" key="13">
    <source>
        <dbReference type="ARBA" id="ARBA00048321"/>
    </source>
</evidence>
<dbReference type="Gene3D" id="1.10.10.920">
    <property type="match status" value="1"/>
</dbReference>
<dbReference type="SFLD" id="SFLDG01065">
    <property type="entry name" value="anaerobic_coproporphyrinogen-I"/>
    <property type="match status" value="1"/>
</dbReference>
<dbReference type="InterPro" id="IPR006638">
    <property type="entry name" value="Elp3/MiaA/NifB-like_rSAM"/>
</dbReference>
<dbReference type="PANTHER" id="PTHR13932">
    <property type="entry name" value="COPROPORPHYRINIGEN III OXIDASE"/>
    <property type="match status" value="1"/>
</dbReference>
<dbReference type="UniPathway" id="UPA00251">
    <property type="reaction ID" value="UER00323"/>
</dbReference>
<dbReference type="InterPro" id="IPR004558">
    <property type="entry name" value="Coprogen_oxidase_HemN"/>
</dbReference>
<gene>
    <name evidence="18" type="ORF">SAMN02745157_0037</name>
</gene>
<keyword evidence="5 14" id="KW-0004">4Fe-4S</keyword>
<dbReference type="GO" id="GO:0051539">
    <property type="term" value="F:4 iron, 4 sulfur cluster binding"/>
    <property type="evidence" value="ECO:0007669"/>
    <property type="project" value="UniProtKB-KW"/>
</dbReference>
<evidence type="ECO:0000256" key="1">
    <source>
        <dbReference type="ARBA" id="ARBA00004496"/>
    </source>
</evidence>
<dbReference type="PIRSF" id="PIRSF000167">
    <property type="entry name" value="HemN"/>
    <property type="match status" value="1"/>
</dbReference>
<dbReference type="InterPro" id="IPR034505">
    <property type="entry name" value="Coproporphyrinogen-III_oxidase"/>
</dbReference>
<feature type="binding site" evidence="15">
    <location>
        <begin position="118"/>
        <end position="119"/>
    </location>
    <ligand>
        <name>S-adenosyl-L-methionine</name>
        <dbReference type="ChEBI" id="CHEBI:59789"/>
        <label>2</label>
    </ligand>
</feature>
<feature type="binding site" evidence="15">
    <location>
        <position position="177"/>
    </location>
    <ligand>
        <name>S-adenosyl-L-methionine</name>
        <dbReference type="ChEBI" id="CHEBI:59789"/>
        <label>2</label>
    </ligand>
</feature>
<feature type="binding site" evidence="16">
    <location>
        <position position="71"/>
    </location>
    <ligand>
        <name>[4Fe-4S] cluster</name>
        <dbReference type="ChEBI" id="CHEBI:49883"/>
        <note>4Fe-4S-S-AdoMet</note>
    </ligand>
</feature>
<dbReference type="InterPro" id="IPR013785">
    <property type="entry name" value="Aldolase_TIM"/>
</dbReference>
<dbReference type="PROSITE" id="PS51918">
    <property type="entry name" value="RADICAL_SAM"/>
    <property type="match status" value="1"/>
</dbReference>
<feature type="binding site" evidence="16">
    <location>
        <position position="74"/>
    </location>
    <ligand>
        <name>[4Fe-4S] cluster</name>
        <dbReference type="ChEBI" id="CHEBI:49883"/>
        <note>4Fe-4S-S-AdoMet</note>
    </ligand>
</feature>
<keyword evidence="7 14" id="KW-0949">S-adenosyl-L-methionine</keyword>
<dbReference type="InterPro" id="IPR007197">
    <property type="entry name" value="rSAM"/>
</dbReference>
<evidence type="ECO:0000256" key="10">
    <source>
        <dbReference type="ARBA" id="ARBA00023004"/>
    </source>
</evidence>
<dbReference type="Proteomes" id="UP000184485">
    <property type="component" value="Unassembled WGS sequence"/>
</dbReference>
<evidence type="ECO:0000256" key="7">
    <source>
        <dbReference type="ARBA" id="ARBA00022691"/>
    </source>
</evidence>
<name>A0A1M5NYG7_9HYPH</name>
<evidence type="ECO:0000256" key="16">
    <source>
        <dbReference type="PIRSR" id="PIRSR000167-2"/>
    </source>
</evidence>
<keyword evidence="12 14" id="KW-0627">Porphyrin biosynthesis</keyword>
<keyword evidence="10 14" id="KW-0408">Iron</keyword>
<comment type="similarity">
    <text evidence="3 14">Belongs to the anaerobic coproporphyrinogen-III oxidase family.</text>
</comment>
<evidence type="ECO:0000256" key="2">
    <source>
        <dbReference type="ARBA" id="ARBA00004785"/>
    </source>
</evidence>
<feature type="binding site" evidence="15">
    <location>
        <position position="214"/>
    </location>
    <ligand>
        <name>S-adenosyl-L-methionine</name>
        <dbReference type="ChEBI" id="CHEBI:59789"/>
        <label>2</label>
    </ligand>
</feature>
<feature type="binding site" evidence="15">
    <location>
        <position position="61"/>
    </location>
    <ligand>
        <name>S-adenosyl-L-methionine</name>
        <dbReference type="ChEBI" id="CHEBI:59789"/>
        <label>1</label>
    </ligand>
</feature>
<dbReference type="SMART" id="SM00729">
    <property type="entry name" value="Elp3"/>
    <property type="match status" value="1"/>
</dbReference>
<dbReference type="GO" id="GO:0004109">
    <property type="term" value="F:coproporphyrinogen oxidase activity"/>
    <property type="evidence" value="ECO:0007669"/>
    <property type="project" value="InterPro"/>
</dbReference>
<reference evidence="18 19" key="1">
    <citation type="submission" date="2016-11" db="EMBL/GenBank/DDBJ databases">
        <authorList>
            <person name="Jaros S."/>
            <person name="Januszkiewicz K."/>
            <person name="Wedrychowicz H."/>
        </authorList>
    </citation>
    <scope>NUCLEOTIDE SEQUENCE [LARGE SCALE GENOMIC DNA]</scope>
    <source>
        <strain evidence="18 19">DSM 19436</strain>
    </source>
</reference>
<feature type="binding site" evidence="15">
    <location>
        <position position="248"/>
    </location>
    <ligand>
        <name>S-adenosyl-L-methionine</name>
        <dbReference type="ChEBI" id="CHEBI:59789"/>
        <label>2</label>
    </ligand>
</feature>
<keyword evidence="8 14" id="KW-0479">Metal-binding</keyword>
<comment type="catalytic activity">
    <reaction evidence="13 14">
        <text>coproporphyrinogen III + 2 S-adenosyl-L-methionine = protoporphyrinogen IX + 2 5'-deoxyadenosine + 2 L-methionine + 2 CO2</text>
        <dbReference type="Rhea" id="RHEA:15425"/>
        <dbReference type="ChEBI" id="CHEBI:16526"/>
        <dbReference type="ChEBI" id="CHEBI:17319"/>
        <dbReference type="ChEBI" id="CHEBI:57307"/>
        <dbReference type="ChEBI" id="CHEBI:57309"/>
        <dbReference type="ChEBI" id="CHEBI:57844"/>
        <dbReference type="ChEBI" id="CHEBI:59789"/>
        <dbReference type="EC" id="1.3.98.3"/>
    </reaction>
</comment>
<evidence type="ECO:0000259" key="17">
    <source>
        <dbReference type="PROSITE" id="PS51918"/>
    </source>
</evidence>
<feature type="binding site" evidence="15">
    <location>
        <position position="150"/>
    </location>
    <ligand>
        <name>S-adenosyl-L-methionine</name>
        <dbReference type="ChEBI" id="CHEBI:59789"/>
        <label>1</label>
    </ligand>
</feature>
<dbReference type="RefSeq" id="WP_084527923.1">
    <property type="nucleotide sequence ID" value="NZ_FQUP01000010.1"/>
</dbReference>